<feature type="signal peptide" evidence="1">
    <location>
        <begin position="1"/>
        <end position="18"/>
    </location>
</feature>
<name>A0A7X5QW28_9GAMM</name>
<dbReference type="Pfam" id="PF10670">
    <property type="entry name" value="DUF4198"/>
    <property type="match status" value="1"/>
</dbReference>
<protein>
    <submittedName>
        <fullName evidence="2">DUF4198 domain-containing protein</fullName>
    </submittedName>
</protein>
<sequence>MRSWMALSCFGLAGAVAAHDFWVEPRTFRVSPEASTAFTLQVGHGPYRQRSPIPASRITRFQRIGPFAATADLSRSLHPGGGTDDGHLSLEGRGTYLIVLETDHRAESHLPSLRFNDYLTAEGLTPALERRRREHRMDYDETEVYSRRAKVIMQAGAFDAGAQAPVTEPVGLPLEIVPEVNPYALPRPPALPLRIVYRGKALAGATVKLTDLDHDEKPVEIHVTDGTGRATFALPVQGRWLLNVIWTRVLPADGEADYETDFSSLSFGFS</sequence>
<gene>
    <name evidence="2" type="ORF">HBF32_12985</name>
</gene>
<proteinExistence type="predicted"/>
<comment type="caution">
    <text evidence="2">The sequence shown here is derived from an EMBL/GenBank/DDBJ whole genome shotgun (WGS) entry which is preliminary data.</text>
</comment>
<keyword evidence="1" id="KW-0732">Signal</keyword>
<reference evidence="2 3" key="1">
    <citation type="journal article" date="2006" name="Int. J. Syst. Evol. Microbiol.">
        <title>Dyella yeojuensis sp. nov., isolated from greenhouse soil in Korea.</title>
        <authorList>
            <person name="Kim B.Y."/>
            <person name="Weon H.Y."/>
            <person name="Lee K.H."/>
            <person name="Seok S.J."/>
            <person name="Kwon S.W."/>
            <person name="Go S.J."/>
            <person name="Stackebrandt E."/>
        </authorList>
    </citation>
    <scope>NUCLEOTIDE SEQUENCE [LARGE SCALE GENOMIC DNA]</scope>
    <source>
        <strain evidence="2 3">DSM 17673</strain>
    </source>
</reference>
<evidence type="ECO:0000313" key="3">
    <source>
        <dbReference type="Proteomes" id="UP000518878"/>
    </source>
</evidence>
<dbReference type="EMBL" id="JAAQTL010000001">
    <property type="protein sequence ID" value="NID16377.1"/>
    <property type="molecule type" value="Genomic_DNA"/>
</dbReference>
<keyword evidence="3" id="KW-1185">Reference proteome</keyword>
<feature type="chain" id="PRO_5030635807" evidence="1">
    <location>
        <begin position="19"/>
        <end position="270"/>
    </location>
</feature>
<organism evidence="2 3">
    <name type="scientific">Luteibacter yeojuensis</name>
    <dbReference type="NCBI Taxonomy" id="345309"/>
    <lineage>
        <taxon>Bacteria</taxon>
        <taxon>Pseudomonadati</taxon>
        <taxon>Pseudomonadota</taxon>
        <taxon>Gammaproteobacteria</taxon>
        <taxon>Lysobacterales</taxon>
        <taxon>Rhodanobacteraceae</taxon>
        <taxon>Luteibacter</taxon>
    </lineage>
</organism>
<accession>A0A7X5QW28</accession>
<dbReference type="AlphaFoldDB" id="A0A7X5QW28"/>
<evidence type="ECO:0000256" key="1">
    <source>
        <dbReference type="SAM" id="SignalP"/>
    </source>
</evidence>
<dbReference type="Proteomes" id="UP000518878">
    <property type="component" value="Unassembled WGS sequence"/>
</dbReference>
<dbReference type="InterPro" id="IPR019613">
    <property type="entry name" value="DUF4198"/>
</dbReference>
<evidence type="ECO:0000313" key="2">
    <source>
        <dbReference type="EMBL" id="NID16377.1"/>
    </source>
</evidence>
<dbReference type="RefSeq" id="WP_166700016.1">
    <property type="nucleotide sequence ID" value="NZ_JAAQTL010000001.1"/>
</dbReference>